<proteinExistence type="predicted"/>
<evidence type="ECO:0000313" key="3">
    <source>
        <dbReference type="Proteomes" id="UP001151760"/>
    </source>
</evidence>
<keyword evidence="1" id="KW-0732">Signal</keyword>
<sequence>MKTRIIIRVLRIILVVLPEHPSGTYVFTMKMEILLKLTSSKLMVVLPIKRTCKLGDSDIHTLEDPTLILEIMLRRFFLRLNLPDHMSVLTRSGVKMEMEIPCSSRVNFITACSYSADTSNDLMKAQMSPAQNGKRPKVDDQRLDLADDLKEAQDHISSTITSHKTKITTSMYKISHEESKTTN</sequence>
<keyword evidence="3" id="KW-1185">Reference proteome</keyword>
<evidence type="ECO:0000313" key="2">
    <source>
        <dbReference type="EMBL" id="GJT74204.1"/>
    </source>
</evidence>
<reference evidence="2" key="2">
    <citation type="submission" date="2022-01" db="EMBL/GenBank/DDBJ databases">
        <authorList>
            <person name="Yamashiro T."/>
            <person name="Shiraishi A."/>
            <person name="Satake H."/>
            <person name="Nakayama K."/>
        </authorList>
    </citation>
    <scope>NUCLEOTIDE SEQUENCE</scope>
</reference>
<dbReference type="Proteomes" id="UP001151760">
    <property type="component" value="Unassembled WGS sequence"/>
</dbReference>
<name>A0ABQ5GFK8_9ASTR</name>
<accession>A0ABQ5GFK8</accession>
<organism evidence="2 3">
    <name type="scientific">Tanacetum coccineum</name>
    <dbReference type="NCBI Taxonomy" id="301880"/>
    <lineage>
        <taxon>Eukaryota</taxon>
        <taxon>Viridiplantae</taxon>
        <taxon>Streptophyta</taxon>
        <taxon>Embryophyta</taxon>
        <taxon>Tracheophyta</taxon>
        <taxon>Spermatophyta</taxon>
        <taxon>Magnoliopsida</taxon>
        <taxon>eudicotyledons</taxon>
        <taxon>Gunneridae</taxon>
        <taxon>Pentapetalae</taxon>
        <taxon>asterids</taxon>
        <taxon>campanulids</taxon>
        <taxon>Asterales</taxon>
        <taxon>Asteraceae</taxon>
        <taxon>Asteroideae</taxon>
        <taxon>Anthemideae</taxon>
        <taxon>Anthemidinae</taxon>
        <taxon>Tanacetum</taxon>
    </lineage>
</organism>
<gene>
    <name evidence="2" type="ORF">Tco_1040929</name>
</gene>
<protein>
    <submittedName>
        <fullName evidence="2">Uncharacterized protein</fullName>
    </submittedName>
</protein>
<feature type="signal peptide" evidence="1">
    <location>
        <begin position="1"/>
        <end position="18"/>
    </location>
</feature>
<reference evidence="2" key="1">
    <citation type="journal article" date="2022" name="Int. J. Mol. Sci.">
        <title>Draft Genome of Tanacetum Coccineum: Genomic Comparison of Closely Related Tanacetum-Family Plants.</title>
        <authorList>
            <person name="Yamashiro T."/>
            <person name="Shiraishi A."/>
            <person name="Nakayama K."/>
            <person name="Satake H."/>
        </authorList>
    </citation>
    <scope>NUCLEOTIDE SEQUENCE</scope>
</reference>
<dbReference type="EMBL" id="BQNB010018420">
    <property type="protein sequence ID" value="GJT74204.1"/>
    <property type="molecule type" value="Genomic_DNA"/>
</dbReference>
<evidence type="ECO:0000256" key="1">
    <source>
        <dbReference type="SAM" id="SignalP"/>
    </source>
</evidence>
<feature type="chain" id="PRO_5046144638" evidence="1">
    <location>
        <begin position="19"/>
        <end position="183"/>
    </location>
</feature>
<comment type="caution">
    <text evidence="2">The sequence shown here is derived from an EMBL/GenBank/DDBJ whole genome shotgun (WGS) entry which is preliminary data.</text>
</comment>